<keyword evidence="2" id="KW-1185">Reference proteome</keyword>
<dbReference type="EMBL" id="JARKIB010000202">
    <property type="protein sequence ID" value="KAJ7724502.1"/>
    <property type="molecule type" value="Genomic_DNA"/>
</dbReference>
<evidence type="ECO:0000313" key="1">
    <source>
        <dbReference type="EMBL" id="KAJ7724502.1"/>
    </source>
</evidence>
<comment type="caution">
    <text evidence="1">The sequence shown here is derived from an EMBL/GenBank/DDBJ whole genome shotgun (WGS) entry which is preliminary data.</text>
</comment>
<evidence type="ECO:0000313" key="2">
    <source>
        <dbReference type="Proteomes" id="UP001215598"/>
    </source>
</evidence>
<dbReference type="AlphaFoldDB" id="A0AAD7HPE2"/>
<accession>A0AAD7HPE2</accession>
<proteinExistence type="predicted"/>
<name>A0AAD7HPE2_9AGAR</name>
<organism evidence="1 2">
    <name type="scientific">Mycena metata</name>
    <dbReference type="NCBI Taxonomy" id="1033252"/>
    <lineage>
        <taxon>Eukaryota</taxon>
        <taxon>Fungi</taxon>
        <taxon>Dikarya</taxon>
        <taxon>Basidiomycota</taxon>
        <taxon>Agaricomycotina</taxon>
        <taxon>Agaricomycetes</taxon>
        <taxon>Agaricomycetidae</taxon>
        <taxon>Agaricales</taxon>
        <taxon>Marasmiineae</taxon>
        <taxon>Mycenaceae</taxon>
        <taxon>Mycena</taxon>
    </lineage>
</organism>
<protein>
    <submittedName>
        <fullName evidence="1">Uncharacterized protein</fullName>
    </submittedName>
</protein>
<sequence length="182" mass="20005">MVELYSQRLHRRRVHLSFRSRRFFLKETEPACCVSGATHVSMVLQETHRDPTPDFLLQKPAASRRHANLPPSDSIVLLAPAPAPIPTVSLEDCTTQKCAADRTKSCVLLGAQRELKGSWELWGTTGNSVHALGSDAVYGLRMRKEGESARSTTNRADEGVRGSGMREWAGSARRCGDGGTRC</sequence>
<gene>
    <name evidence="1" type="ORF">B0H16DRAFT_323267</name>
</gene>
<reference evidence="1" key="1">
    <citation type="submission" date="2023-03" db="EMBL/GenBank/DDBJ databases">
        <title>Massive genome expansion in bonnet fungi (Mycena s.s.) driven by repeated elements and novel gene families across ecological guilds.</title>
        <authorList>
            <consortium name="Lawrence Berkeley National Laboratory"/>
            <person name="Harder C.B."/>
            <person name="Miyauchi S."/>
            <person name="Viragh M."/>
            <person name="Kuo A."/>
            <person name="Thoen E."/>
            <person name="Andreopoulos B."/>
            <person name="Lu D."/>
            <person name="Skrede I."/>
            <person name="Drula E."/>
            <person name="Henrissat B."/>
            <person name="Morin E."/>
            <person name="Kohler A."/>
            <person name="Barry K."/>
            <person name="LaButti K."/>
            <person name="Morin E."/>
            <person name="Salamov A."/>
            <person name="Lipzen A."/>
            <person name="Mereny Z."/>
            <person name="Hegedus B."/>
            <person name="Baldrian P."/>
            <person name="Stursova M."/>
            <person name="Weitz H."/>
            <person name="Taylor A."/>
            <person name="Grigoriev I.V."/>
            <person name="Nagy L.G."/>
            <person name="Martin F."/>
            <person name="Kauserud H."/>
        </authorList>
    </citation>
    <scope>NUCLEOTIDE SEQUENCE</scope>
    <source>
        <strain evidence="1">CBHHK182m</strain>
    </source>
</reference>
<dbReference type="Proteomes" id="UP001215598">
    <property type="component" value="Unassembled WGS sequence"/>
</dbReference>